<evidence type="ECO:0000313" key="1">
    <source>
        <dbReference type="EMBL" id="URD76985.1"/>
    </source>
</evidence>
<organism evidence="1 2">
    <name type="scientific">Musa troglodytarum</name>
    <name type="common">fe'i banana</name>
    <dbReference type="NCBI Taxonomy" id="320322"/>
    <lineage>
        <taxon>Eukaryota</taxon>
        <taxon>Viridiplantae</taxon>
        <taxon>Streptophyta</taxon>
        <taxon>Embryophyta</taxon>
        <taxon>Tracheophyta</taxon>
        <taxon>Spermatophyta</taxon>
        <taxon>Magnoliopsida</taxon>
        <taxon>Liliopsida</taxon>
        <taxon>Zingiberales</taxon>
        <taxon>Musaceae</taxon>
        <taxon>Musa</taxon>
    </lineage>
</organism>
<protein>
    <submittedName>
        <fullName evidence="1">Uncharacterized protein</fullName>
    </submittedName>
</protein>
<dbReference type="EMBL" id="CP097502">
    <property type="protein sequence ID" value="URD76985.1"/>
    <property type="molecule type" value="Genomic_DNA"/>
</dbReference>
<keyword evidence="2" id="KW-1185">Reference proteome</keyword>
<dbReference type="AlphaFoldDB" id="A0A9E7EHM0"/>
<gene>
    <name evidence="1" type="ORF">MUK42_36215</name>
</gene>
<name>A0A9E7EHM0_9LILI</name>
<dbReference type="Proteomes" id="UP001055439">
    <property type="component" value="Chromosome 1"/>
</dbReference>
<reference evidence="1" key="1">
    <citation type="submission" date="2022-05" db="EMBL/GenBank/DDBJ databases">
        <title>The Musa troglodytarum L. genome provides insights into the mechanism of non-climacteric behaviour and enrichment of carotenoids.</title>
        <authorList>
            <person name="Wang J."/>
        </authorList>
    </citation>
    <scope>NUCLEOTIDE SEQUENCE</scope>
    <source>
        <tissue evidence="1">Leaf</tissue>
    </source>
</reference>
<sequence length="69" mass="7945">MDLEVAVEKLYCGAEGRFPQGTWLVGLHGRWVEQGIIKEFKVMDEMVGRWPRQTLGGRLMVISCFKTEM</sequence>
<accession>A0A9E7EHM0</accession>
<proteinExistence type="predicted"/>
<evidence type="ECO:0000313" key="2">
    <source>
        <dbReference type="Proteomes" id="UP001055439"/>
    </source>
</evidence>